<dbReference type="GeneID" id="20645160"/>
<feature type="transmembrane region" description="Helical" evidence="1">
    <location>
        <begin position="44"/>
        <end position="67"/>
    </location>
</feature>
<reference evidence="2 3" key="1">
    <citation type="journal article" date="2006" name="Science">
        <title>Phytophthora genome sequences uncover evolutionary origins and mechanisms of pathogenesis.</title>
        <authorList>
            <person name="Tyler B.M."/>
            <person name="Tripathy S."/>
            <person name="Zhang X."/>
            <person name="Dehal P."/>
            <person name="Jiang R.H."/>
            <person name="Aerts A."/>
            <person name="Arredondo F.D."/>
            <person name="Baxter L."/>
            <person name="Bensasson D."/>
            <person name="Beynon J.L."/>
            <person name="Chapman J."/>
            <person name="Damasceno C.M."/>
            <person name="Dorrance A.E."/>
            <person name="Dou D."/>
            <person name="Dickerman A.W."/>
            <person name="Dubchak I.L."/>
            <person name="Garbelotto M."/>
            <person name="Gijzen M."/>
            <person name="Gordon S.G."/>
            <person name="Govers F."/>
            <person name="Grunwald N.J."/>
            <person name="Huang W."/>
            <person name="Ivors K.L."/>
            <person name="Jones R.W."/>
            <person name="Kamoun S."/>
            <person name="Krampis K."/>
            <person name="Lamour K.H."/>
            <person name="Lee M.K."/>
            <person name="McDonald W.H."/>
            <person name="Medina M."/>
            <person name="Meijer H.J."/>
            <person name="Nordberg E.K."/>
            <person name="Maclean D.J."/>
            <person name="Ospina-Giraldo M.D."/>
            <person name="Morris P.F."/>
            <person name="Phuntumart V."/>
            <person name="Putnam N.H."/>
            <person name="Rash S."/>
            <person name="Rose J.K."/>
            <person name="Sakihama Y."/>
            <person name="Salamov A.A."/>
            <person name="Savidor A."/>
            <person name="Scheuring C.F."/>
            <person name="Smith B.M."/>
            <person name="Sobral B.W."/>
            <person name="Terry A."/>
            <person name="Torto-Alalibo T.A."/>
            <person name="Win J."/>
            <person name="Xu Z."/>
            <person name="Zhang H."/>
            <person name="Grigoriev I.V."/>
            <person name="Rokhsar D.S."/>
            <person name="Boore J.L."/>
        </authorList>
    </citation>
    <scope>NUCLEOTIDE SEQUENCE [LARGE SCALE GENOMIC DNA]</scope>
    <source>
        <strain evidence="2 3">P6497</strain>
    </source>
</reference>
<evidence type="ECO:0000256" key="1">
    <source>
        <dbReference type="SAM" id="Phobius"/>
    </source>
</evidence>
<dbReference type="EMBL" id="JH159152">
    <property type="protein sequence ID" value="EGZ23479.1"/>
    <property type="molecule type" value="Genomic_DNA"/>
</dbReference>
<evidence type="ECO:0000313" key="2">
    <source>
        <dbReference type="EMBL" id="EGZ23479.1"/>
    </source>
</evidence>
<dbReference type="Proteomes" id="UP000002640">
    <property type="component" value="Unassembled WGS sequence"/>
</dbReference>
<dbReference type="InParanoid" id="G4YRL4"/>
<gene>
    <name evidence="2" type="ORF">PHYSODRAFT_324687</name>
</gene>
<dbReference type="AlphaFoldDB" id="G4YRL4"/>
<protein>
    <submittedName>
        <fullName evidence="2">Uncharacterized protein</fullName>
    </submittedName>
</protein>
<sequence length="108" mass="12575">MWTRANTIHPQRTDSTWSATYYEQERERRSKSERWYRQIRPASVGAYLAIIGRIVVAPLMMLFVFVFTDYLTTGTFLIEAKDSYFAFSEMDLVMSGGCTPCHIECKKV</sequence>
<keyword evidence="1" id="KW-0812">Transmembrane</keyword>
<keyword evidence="1" id="KW-1133">Transmembrane helix</keyword>
<evidence type="ECO:0000313" key="3">
    <source>
        <dbReference type="Proteomes" id="UP000002640"/>
    </source>
</evidence>
<keyword evidence="1" id="KW-0472">Membrane</keyword>
<dbReference type="SMR" id="G4YRL4"/>
<organism evidence="2 3">
    <name type="scientific">Phytophthora sojae (strain P6497)</name>
    <name type="common">Soybean stem and root rot agent</name>
    <name type="synonym">Phytophthora megasperma f. sp. glycines</name>
    <dbReference type="NCBI Taxonomy" id="1094619"/>
    <lineage>
        <taxon>Eukaryota</taxon>
        <taxon>Sar</taxon>
        <taxon>Stramenopiles</taxon>
        <taxon>Oomycota</taxon>
        <taxon>Peronosporomycetes</taxon>
        <taxon>Peronosporales</taxon>
        <taxon>Peronosporaceae</taxon>
        <taxon>Phytophthora</taxon>
    </lineage>
</organism>
<name>G4YRL4_PHYSP</name>
<dbReference type="RefSeq" id="XP_009518767.1">
    <property type="nucleotide sequence ID" value="XM_009520472.1"/>
</dbReference>
<accession>G4YRL4</accession>
<keyword evidence="3" id="KW-1185">Reference proteome</keyword>
<proteinExistence type="predicted"/>
<dbReference type="KEGG" id="psoj:PHYSODRAFT_324687"/>